<accession>A0ABQ4JT17</accession>
<organism evidence="2 3">
    <name type="scientific">Salinispora arenicola</name>
    <dbReference type="NCBI Taxonomy" id="168697"/>
    <lineage>
        <taxon>Bacteria</taxon>
        <taxon>Bacillati</taxon>
        <taxon>Actinomycetota</taxon>
        <taxon>Actinomycetes</taxon>
        <taxon>Micromonosporales</taxon>
        <taxon>Micromonosporaceae</taxon>
        <taxon>Salinispora</taxon>
    </lineage>
</organism>
<name>A0ABQ4JT17_SALAC</name>
<gene>
    <name evidence="2" type="ORF">Sar04_28390</name>
</gene>
<feature type="region of interest" description="Disordered" evidence="1">
    <location>
        <begin position="1"/>
        <end position="43"/>
    </location>
</feature>
<reference evidence="2 3" key="1">
    <citation type="submission" date="2021-03" db="EMBL/GenBank/DDBJ databases">
        <title>Whole genome shotgun sequence of Salinispora arenicola NBRC 105043.</title>
        <authorList>
            <person name="Komaki H."/>
            <person name="Tamura T."/>
        </authorList>
    </citation>
    <scope>NUCLEOTIDE SEQUENCE [LARGE SCALE GENOMIC DNA]</scope>
    <source>
        <strain evidence="2 3">NBRC 105043</strain>
    </source>
</reference>
<evidence type="ECO:0000313" key="3">
    <source>
        <dbReference type="Proteomes" id="UP000677457"/>
    </source>
</evidence>
<proteinExistence type="predicted"/>
<evidence type="ECO:0000256" key="1">
    <source>
        <dbReference type="SAM" id="MobiDB-lite"/>
    </source>
</evidence>
<dbReference type="EMBL" id="BOQM01000022">
    <property type="protein sequence ID" value="GIM86103.1"/>
    <property type="molecule type" value="Genomic_DNA"/>
</dbReference>
<comment type="caution">
    <text evidence="2">The sequence shown here is derived from an EMBL/GenBank/DDBJ whole genome shotgun (WGS) entry which is preliminary data.</text>
</comment>
<protein>
    <submittedName>
        <fullName evidence="2">Uncharacterized protein</fullName>
    </submittedName>
</protein>
<dbReference type="Proteomes" id="UP000677457">
    <property type="component" value="Unassembled WGS sequence"/>
</dbReference>
<evidence type="ECO:0000313" key="2">
    <source>
        <dbReference type="EMBL" id="GIM86103.1"/>
    </source>
</evidence>
<keyword evidence="3" id="KW-1185">Reference proteome</keyword>
<sequence length="129" mass="13548">MARGAVGAPDRPRWSVRPVRRPHAGSAGRGDDTLRPATRPTGTVECLGRDATVAWNPATGVDCLDASRPYLPVQLTAGGTISRRAVTDARPHDVPGGYPLPVVQPRIVGERVRSATGVGPQSGPEERLA</sequence>